<dbReference type="InterPro" id="IPR001478">
    <property type="entry name" value="PDZ"/>
</dbReference>
<dbReference type="EnsemblMetazoa" id="PPA05045.1">
    <property type="protein sequence ID" value="PPA05045.1"/>
    <property type="gene ID" value="WBGene00094599"/>
</dbReference>
<evidence type="ECO:0000256" key="8">
    <source>
        <dbReference type="SAM" id="MobiDB-lite"/>
    </source>
</evidence>
<keyword evidence="10" id="KW-1185">Reference proteome</keyword>
<dbReference type="Gene3D" id="2.30.42.10">
    <property type="match status" value="1"/>
</dbReference>
<dbReference type="PRINTS" id="PR00193">
    <property type="entry name" value="MYOSINHEAVY"/>
</dbReference>
<keyword evidence="4 6" id="KW-0518">Myosin</keyword>
<dbReference type="Gene3D" id="3.40.850.10">
    <property type="entry name" value="Kinesin motor domain"/>
    <property type="match status" value="1"/>
</dbReference>
<dbReference type="InterPro" id="IPR036034">
    <property type="entry name" value="PDZ_sf"/>
</dbReference>
<name>A0A2A6BWP8_PRIPA</name>
<keyword evidence="2 6" id="KW-0067">ATP-binding</keyword>
<dbReference type="InterPro" id="IPR027417">
    <property type="entry name" value="P-loop_NTPase"/>
</dbReference>
<dbReference type="Gene3D" id="4.10.270.10">
    <property type="entry name" value="Myosin, subunit A"/>
    <property type="match status" value="1"/>
</dbReference>
<feature type="coiled-coil region" evidence="7">
    <location>
        <begin position="1667"/>
        <end position="1778"/>
    </location>
</feature>
<accession>A0A8R1U620</accession>
<keyword evidence="6" id="KW-0009">Actin-binding</keyword>
<dbReference type="GO" id="GO:0032982">
    <property type="term" value="C:myosin filament"/>
    <property type="evidence" value="ECO:0000318"/>
    <property type="project" value="GO_Central"/>
</dbReference>
<comment type="caution">
    <text evidence="6">Lacks conserved residue(s) required for the propagation of feature annotation.</text>
</comment>
<dbReference type="Pfam" id="PF24556">
    <property type="entry name" value="SH3_Myosin-XVIIIa"/>
    <property type="match status" value="1"/>
</dbReference>
<dbReference type="InterPro" id="IPR057772">
    <property type="entry name" value="SH3_Myo18a"/>
</dbReference>
<evidence type="ECO:0000256" key="1">
    <source>
        <dbReference type="ARBA" id="ARBA00022741"/>
    </source>
</evidence>
<dbReference type="SUPFAM" id="SSF52540">
    <property type="entry name" value="P-loop containing nucleoside triphosphate hydrolases"/>
    <property type="match status" value="1"/>
</dbReference>
<feature type="coiled-coil region" evidence="7">
    <location>
        <begin position="1293"/>
        <end position="1320"/>
    </location>
</feature>
<dbReference type="Gene3D" id="1.20.58.530">
    <property type="match status" value="1"/>
</dbReference>
<dbReference type="PANTHER" id="PTHR45615">
    <property type="entry name" value="MYOSIN HEAVY CHAIN, NON-MUSCLE"/>
    <property type="match status" value="1"/>
</dbReference>
<feature type="compositionally biased region" description="Pro residues" evidence="8">
    <location>
        <begin position="174"/>
        <end position="184"/>
    </location>
</feature>
<reference evidence="9" key="2">
    <citation type="submission" date="2022-06" db="UniProtKB">
        <authorList>
            <consortium name="EnsemblMetazoa"/>
        </authorList>
    </citation>
    <scope>IDENTIFICATION</scope>
    <source>
        <strain evidence="9">PS312</strain>
    </source>
</reference>
<evidence type="ECO:0000256" key="5">
    <source>
        <dbReference type="ARBA" id="ARBA00023175"/>
    </source>
</evidence>
<accession>A0A2A6BWP8</accession>
<dbReference type="GO" id="GO:0005524">
    <property type="term" value="F:ATP binding"/>
    <property type="evidence" value="ECO:0007669"/>
    <property type="project" value="UniProtKB-UniRule"/>
</dbReference>
<dbReference type="GO" id="GO:0016460">
    <property type="term" value="C:myosin II complex"/>
    <property type="evidence" value="ECO:0000318"/>
    <property type="project" value="GO_Central"/>
</dbReference>
<feature type="region of interest" description="Disordered" evidence="8">
    <location>
        <begin position="1911"/>
        <end position="1942"/>
    </location>
</feature>
<dbReference type="Proteomes" id="UP000005239">
    <property type="component" value="Unassembled WGS sequence"/>
</dbReference>
<organism evidence="9 10">
    <name type="scientific">Pristionchus pacificus</name>
    <name type="common">Parasitic nematode worm</name>
    <dbReference type="NCBI Taxonomy" id="54126"/>
    <lineage>
        <taxon>Eukaryota</taxon>
        <taxon>Metazoa</taxon>
        <taxon>Ecdysozoa</taxon>
        <taxon>Nematoda</taxon>
        <taxon>Chromadorea</taxon>
        <taxon>Rhabditida</taxon>
        <taxon>Rhabditina</taxon>
        <taxon>Diplogasteromorpha</taxon>
        <taxon>Diplogasteroidea</taxon>
        <taxon>Neodiplogasteridae</taxon>
        <taxon>Pristionchus</taxon>
    </lineage>
</organism>
<dbReference type="PROSITE" id="PS51456">
    <property type="entry name" value="MYOSIN_MOTOR"/>
    <property type="match status" value="1"/>
</dbReference>
<evidence type="ECO:0000256" key="6">
    <source>
        <dbReference type="PROSITE-ProRule" id="PRU00782"/>
    </source>
</evidence>
<dbReference type="Gene3D" id="1.10.10.820">
    <property type="match status" value="1"/>
</dbReference>
<dbReference type="GO" id="GO:0005737">
    <property type="term" value="C:cytoplasm"/>
    <property type="evidence" value="ECO:0000318"/>
    <property type="project" value="GO_Central"/>
</dbReference>
<dbReference type="GO" id="GO:0051015">
    <property type="term" value="F:actin filament binding"/>
    <property type="evidence" value="ECO:0000318"/>
    <property type="project" value="GO_Central"/>
</dbReference>
<feature type="region of interest" description="Disordered" evidence="8">
    <location>
        <begin position="1501"/>
        <end position="1523"/>
    </location>
</feature>
<dbReference type="SMART" id="SM00242">
    <property type="entry name" value="MYSc"/>
    <property type="match status" value="1"/>
</dbReference>
<dbReference type="GO" id="GO:0003774">
    <property type="term" value="F:cytoskeletal motor activity"/>
    <property type="evidence" value="ECO:0007669"/>
    <property type="project" value="UniProtKB-UniRule"/>
</dbReference>
<evidence type="ECO:0000256" key="7">
    <source>
        <dbReference type="SAM" id="Coils"/>
    </source>
</evidence>
<dbReference type="Gene3D" id="1.20.120.720">
    <property type="entry name" value="Myosin VI head, motor domain, U50 subdomain"/>
    <property type="match status" value="1"/>
</dbReference>
<gene>
    <name evidence="9" type="primary">WBGene00094599</name>
</gene>
<evidence type="ECO:0000256" key="2">
    <source>
        <dbReference type="ARBA" id="ARBA00022840"/>
    </source>
</evidence>
<dbReference type="InterPro" id="IPR036961">
    <property type="entry name" value="Kinesin_motor_dom_sf"/>
</dbReference>
<sequence length="1942" mass="211656">MALVGSFTPPSYANCHCLSSVLSPGAVEGSAHIITCPRCFPSPERSLAVERNDCLQGPHHHVPPMFPFSRKKEKAVVPPPVAGQQPTAGAPVIAPVIVAGARRPPLPPDKPARAMQPPQLQLLQQPGYETPIYDNVSAREVTPPARPPPRGAASVSVAAMVAGMNGGGGAQAPPQLPPRQPPVPAARSGAVQQQQPAAAAAAAAAPASEEEPRIVFRTNRRSTEDQRAGSGSHAFGSLKEFDIAGLSLPALACVQVAERRLLLHRNVAGDFGFSIRRVQHATAAGDLRTVVFAEPTEAKIGPPRPDDVAGLLPGDELVEVQGERVSLLSRDELQEVVRQAGDTINLVVRAVPELAEFCSRSADLRSHEAGDSIMLAADVDTSVGAQEVIPDEVRVWLLHKGGYTQARLLERLPDGRARITVAGREMTVDATDVDKANAPGLDRIGDLAGLKYLNETSAVHVLRHRFGSGLAYTNAGSTSLLFIAGGEALPHNERLVSLFKGCRKAQMPAHVYATAQHIYRSIQQSAASQSVLLQGVSGSGKSQQLQQLAYYLSHAAGWTKALSFARLSSALGVLQAMGNAATALNSDSSRFLMMLQLGFDKAAALKSAKICASLLESDRVAARPEGESNFHVFYYLWEGADEGIRSRLKLAEIESPAPLMKPLRAEEDRAAAREAWSCFLSALASLGASPAAIDGVCVTLGAIFHLARADATPGAAARAAFVRGAHAAHAAALLGVTTEALAAACFRGRAAGAAGALAAAASRIDRYSISNRTLDGQDALKTFVATLYQELFYSVVELLNRGLGSTATDAAFTHINIIDPPGCTYSAAWQPARPKQQPAAAAAAAATPQKRPAGTLYDLVFNYVNDRLAEAFHDAHYVEMQELYAREQVEVAIQPPIGSPHPLNRLLDQKQQLESVFPGATDDSLIERIFVHLGDCTRLLRRGATPSQFVLAHGLDSHPVAYDVRGWLRVAYPSEIAAAVRPLIGVTKSNPISCLFNPVLPSSSSTSVDGHLMPGPSESALKLRRLTQSAHLADGGSSSKRAISSSLLAALAAQTDYVFSTVRRGARSHFIHCIQSSTAPSRSSSTIISGQSSAALTPSSEGLSPLSTSSSSDSLDVPYVRNQMRGLLLMDAVRASNRGYPERFSFRDFRRRFECLIVSSYQPIGAAANQSTELSFADAVDDRAAVAKILEKMDVHDSRFRLGMSQVLLQSDVVAQLEERRELSLSGLIVSFQQACRRHLAQRWLAKRRLLETAIRCIQKNGQSYCAVREWPWWRLYTRVVPLLAVTRSDAETREWDERIRALERQIGELKQNKSRLEGRVCELEEEVTRGVAQAHEMSVALEREGQARIVAERRLQGAEGDAARLSRVSSVSTVNGVTSSNGGTTTMVDEGIVETLRKELKDAREQEEALRVRTQRTVAQLHESEAELAELRATTATLEKKQARFDADLRVLEVAASEQKRVAERMEKERDEAITVSARRQAEAKEAKDESAELRVHLTRTRRELEEGGGSGGAGGEDVESLRKAKRELEAKVRDQEDELDDLSGARHVLQQQVGRLEMQSARLQADIKKEAEARESECEELRASYQRRLRAFEEQVADLAESNQSLTKQNRLLEGRCRQNDAAQHSLEYSGGQHRRELRKALALLADTEALLAHERDSNANGAVVRQLREQLEDAEALKVAALKGKHGLESELAELRTQLESALAGRKVAEERALSLLREKNAGIALLEEKDEQMQALLKKYKASVQQNQIDGIAIADYIEQIADLQSSKQKVVDELHERTSQLEQLHQHTVEKHRMLLMEQRLREMQAKLDLETAMRTRLESLVAKHADEAETACEKLADALAAHSREAETVKKTRKEELSKMGTVGWFVCEKLADALTAHSREAAETMKKTRKEMANVTEALEEVRKRETELTHRHKAQKSAAEKLEEQVRKLTTDLK</sequence>
<dbReference type="Pfam" id="PF00063">
    <property type="entry name" value="Myosin_head"/>
    <property type="match status" value="1"/>
</dbReference>
<keyword evidence="3 7" id="KW-0175">Coiled coil</keyword>
<evidence type="ECO:0000256" key="4">
    <source>
        <dbReference type="ARBA" id="ARBA00023123"/>
    </source>
</evidence>
<dbReference type="PANTHER" id="PTHR45615:SF36">
    <property type="entry name" value="MYOSIN HEAVY CHAIN-LIKE, ISOFORM B-RELATED"/>
    <property type="match status" value="1"/>
</dbReference>
<feature type="region of interest" description="Disordered" evidence="8">
    <location>
        <begin position="164"/>
        <end position="212"/>
    </location>
</feature>
<feature type="region of interest" description="Disordered" evidence="8">
    <location>
        <begin position="1080"/>
        <end position="1114"/>
    </location>
</feature>
<feature type="compositionally biased region" description="Basic and acidic residues" evidence="8">
    <location>
        <begin position="1926"/>
        <end position="1942"/>
    </location>
</feature>
<dbReference type="OrthoDB" id="2505895at2759"/>
<feature type="binding site" evidence="6">
    <location>
        <begin position="535"/>
        <end position="542"/>
    </location>
    <ligand>
        <name>ATP</name>
        <dbReference type="ChEBI" id="CHEBI:30616"/>
    </ligand>
</feature>
<feature type="compositionally biased region" description="Low complexity" evidence="8">
    <location>
        <begin position="185"/>
        <end position="207"/>
    </location>
</feature>
<evidence type="ECO:0000256" key="3">
    <source>
        <dbReference type="ARBA" id="ARBA00023054"/>
    </source>
</evidence>
<keyword evidence="5 6" id="KW-0505">Motor protein</keyword>
<dbReference type="SMART" id="SM00228">
    <property type="entry name" value="PDZ"/>
    <property type="match status" value="1"/>
</dbReference>
<evidence type="ECO:0000313" key="9">
    <source>
        <dbReference type="EnsemblMetazoa" id="PPA05045.1"/>
    </source>
</evidence>
<proteinExistence type="inferred from homology"/>
<dbReference type="PROSITE" id="PS50106">
    <property type="entry name" value="PDZ"/>
    <property type="match status" value="1"/>
</dbReference>
<reference evidence="10" key="1">
    <citation type="journal article" date="2008" name="Nat. Genet.">
        <title>The Pristionchus pacificus genome provides a unique perspective on nematode lifestyle and parasitism.</title>
        <authorList>
            <person name="Dieterich C."/>
            <person name="Clifton S.W."/>
            <person name="Schuster L.N."/>
            <person name="Chinwalla A."/>
            <person name="Delehaunty K."/>
            <person name="Dinkelacker I."/>
            <person name="Fulton L."/>
            <person name="Fulton R."/>
            <person name="Godfrey J."/>
            <person name="Minx P."/>
            <person name="Mitreva M."/>
            <person name="Roeseler W."/>
            <person name="Tian H."/>
            <person name="Witte H."/>
            <person name="Yang S.P."/>
            <person name="Wilson R.K."/>
            <person name="Sommer R.J."/>
        </authorList>
    </citation>
    <scope>NUCLEOTIDE SEQUENCE [LARGE SCALE GENOMIC DNA]</scope>
    <source>
        <strain evidence="10">PS312</strain>
    </source>
</reference>
<protein>
    <submittedName>
        <fullName evidence="9">Myosin head</fullName>
    </submittedName>
</protein>
<comment type="similarity">
    <text evidence="6">Belongs to the TRAFAC class myosin-kinesin ATPase superfamily. Myosin family.</text>
</comment>
<evidence type="ECO:0000313" key="10">
    <source>
        <dbReference type="Proteomes" id="UP000005239"/>
    </source>
</evidence>
<dbReference type="InterPro" id="IPR001609">
    <property type="entry name" value="Myosin_head_motor_dom-like"/>
</dbReference>
<dbReference type="Gene3D" id="3.30.70.1590">
    <property type="match status" value="1"/>
</dbReference>
<dbReference type="SUPFAM" id="SSF50156">
    <property type="entry name" value="PDZ domain-like"/>
    <property type="match status" value="1"/>
</dbReference>
<keyword evidence="1 6" id="KW-0547">Nucleotide-binding</keyword>